<dbReference type="RefSeq" id="WP_070125354.1">
    <property type="nucleotide sequence ID" value="NZ_MDHN01000021.1"/>
</dbReference>
<organism evidence="1 2">
    <name type="scientific">Alteromonas confluentis</name>
    <dbReference type="NCBI Taxonomy" id="1656094"/>
    <lineage>
        <taxon>Bacteria</taxon>
        <taxon>Pseudomonadati</taxon>
        <taxon>Pseudomonadota</taxon>
        <taxon>Gammaproteobacteria</taxon>
        <taxon>Alteromonadales</taxon>
        <taxon>Alteromonadaceae</taxon>
        <taxon>Alteromonas/Salinimonas group</taxon>
        <taxon>Alteromonas</taxon>
    </lineage>
</organism>
<evidence type="ECO:0008006" key="3">
    <source>
        <dbReference type="Google" id="ProtNLM"/>
    </source>
</evidence>
<evidence type="ECO:0000313" key="1">
    <source>
        <dbReference type="EMBL" id="OFC70961.1"/>
    </source>
</evidence>
<dbReference type="AlphaFoldDB" id="A0A1E7ZBX5"/>
<name>A0A1E7ZBX5_9ALTE</name>
<proteinExistence type="predicted"/>
<accession>A0A1E7ZBX5</accession>
<dbReference type="EMBL" id="MDHN01000021">
    <property type="protein sequence ID" value="OFC70961.1"/>
    <property type="molecule type" value="Genomic_DNA"/>
</dbReference>
<sequence length="83" mass="9283">MAKPNKKGPVRTVLISCQQCKSPIFKYRKGGKGALVKCFIERIVEDMTVKPCHCPGCDQEFARETLIRGTPAYKMIGGKVHMK</sequence>
<dbReference type="OrthoDB" id="6106106at2"/>
<evidence type="ECO:0000313" key="2">
    <source>
        <dbReference type="Proteomes" id="UP000175691"/>
    </source>
</evidence>
<dbReference type="STRING" id="1656094.BFC18_11020"/>
<keyword evidence="2" id="KW-1185">Reference proteome</keyword>
<dbReference type="Proteomes" id="UP000175691">
    <property type="component" value="Unassembled WGS sequence"/>
</dbReference>
<comment type="caution">
    <text evidence="1">The sequence shown here is derived from an EMBL/GenBank/DDBJ whole genome shotgun (WGS) entry which is preliminary data.</text>
</comment>
<reference evidence="1 2" key="1">
    <citation type="submission" date="2016-08" db="EMBL/GenBank/DDBJ databases">
        <authorList>
            <person name="Seilhamer J.J."/>
        </authorList>
    </citation>
    <scope>NUCLEOTIDE SEQUENCE [LARGE SCALE GENOMIC DNA]</scope>
    <source>
        <strain evidence="1 2">KCTC 42603</strain>
    </source>
</reference>
<gene>
    <name evidence="1" type="ORF">BFC18_11020</name>
</gene>
<protein>
    <recommendedName>
        <fullName evidence="3">Zn-ribbon motif protein</fullName>
    </recommendedName>
</protein>